<dbReference type="PROSITE" id="PS00118">
    <property type="entry name" value="PA2_HIS"/>
    <property type="match status" value="1"/>
</dbReference>
<evidence type="ECO:0000259" key="11">
    <source>
        <dbReference type="Pfam" id="PF05826"/>
    </source>
</evidence>
<comment type="subcellular location">
    <subcellularLocation>
        <location evidence="2">Secreted</location>
    </subcellularLocation>
</comment>
<accession>H3A0T4</accession>
<dbReference type="Bgee" id="ENSLACG00000002912">
    <property type="expression patterns" value="Expressed in pharyngeal gill"/>
</dbReference>
<dbReference type="CDD" id="cd04704">
    <property type="entry name" value="PLA2_bee_venom_like"/>
    <property type="match status" value="1"/>
</dbReference>
<evidence type="ECO:0000313" key="12">
    <source>
        <dbReference type="Ensembl" id="ENSLACP00000003255.1"/>
    </source>
</evidence>
<keyword evidence="9" id="KW-1015">Disulfide bond</keyword>
<evidence type="ECO:0000256" key="3">
    <source>
        <dbReference type="ARBA" id="ARBA00013278"/>
    </source>
</evidence>
<evidence type="ECO:0000256" key="5">
    <source>
        <dbReference type="ARBA" id="ARBA00022723"/>
    </source>
</evidence>
<comment type="cofactor">
    <cofactor evidence="1">
        <name>Ca(2+)</name>
        <dbReference type="ChEBI" id="CHEBI:29108"/>
    </cofactor>
</comment>
<keyword evidence="8" id="KW-0443">Lipid metabolism</keyword>
<evidence type="ECO:0000256" key="6">
    <source>
        <dbReference type="ARBA" id="ARBA00022801"/>
    </source>
</evidence>
<evidence type="ECO:0000313" key="13">
    <source>
        <dbReference type="Proteomes" id="UP000008672"/>
    </source>
</evidence>
<dbReference type="STRING" id="7897.ENSLACP00000003255"/>
<dbReference type="FunFam" id="1.20.90.10:FF:000002">
    <property type="entry name" value="Phospholipase A2 group III"/>
    <property type="match status" value="1"/>
</dbReference>
<reference evidence="12" key="2">
    <citation type="submission" date="2025-08" db="UniProtKB">
        <authorList>
            <consortium name="Ensembl"/>
        </authorList>
    </citation>
    <scope>IDENTIFICATION</scope>
</reference>
<evidence type="ECO:0000256" key="10">
    <source>
        <dbReference type="SAM" id="MobiDB-lite"/>
    </source>
</evidence>
<dbReference type="SUPFAM" id="SSF48619">
    <property type="entry name" value="Phospholipase A2, PLA2"/>
    <property type="match status" value="1"/>
</dbReference>
<dbReference type="GeneTree" id="ENSGT00940000165341"/>
<dbReference type="PANTHER" id="PTHR12253">
    <property type="entry name" value="RH14732P"/>
    <property type="match status" value="1"/>
</dbReference>
<dbReference type="GO" id="GO:0050482">
    <property type="term" value="P:arachidonate secretion"/>
    <property type="evidence" value="ECO:0007669"/>
    <property type="project" value="InterPro"/>
</dbReference>
<gene>
    <name evidence="12" type="primary">PROCA1</name>
</gene>
<evidence type="ECO:0000256" key="1">
    <source>
        <dbReference type="ARBA" id="ARBA00001913"/>
    </source>
</evidence>
<dbReference type="GO" id="GO:0005576">
    <property type="term" value="C:extracellular region"/>
    <property type="evidence" value="ECO:0007669"/>
    <property type="project" value="UniProtKB-SubCell"/>
</dbReference>
<evidence type="ECO:0000256" key="9">
    <source>
        <dbReference type="ARBA" id="ARBA00023157"/>
    </source>
</evidence>
<keyword evidence="6" id="KW-0378">Hydrolase</keyword>
<protein>
    <recommendedName>
        <fullName evidence="3">phospholipase A2</fullName>
        <ecNumber evidence="3">3.1.1.4</ecNumber>
    </recommendedName>
</protein>
<evidence type="ECO:0000256" key="2">
    <source>
        <dbReference type="ARBA" id="ARBA00004613"/>
    </source>
</evidence>
<dbReference type="EMBL" id="AFYH01253758">
    <property type="status" value="NOT_ANNOTATED_CDS"/>
    <property type="molecule type" value="Genomic_DNA"/>
</dbReference>
<dbReference type="GO" id="GO:0046872">
    <property type="term" value="F:metal ion binding"/>
    <property type="evidence" value="ECO:0007669"/>
    <property type="project" value="UniProtKB-KW"/>
</dbReference>
<dbReference type="eggNOG" id="ENOG502QTYI">
    <property type="taxonomic scope" value="Eukaryota"/>
</dbReference>
<dbReference type="InterPro" id="IPR036444">
    <property type="entry name" value="PLipase_A2_dom_sf"/>
</dbReference>
<proteinExistence type="predicted"/>
<dbReference type="OMA" id="KWHTISH"/>
<dbReference type="GO" id="GO:0004623">
    <property type="term" value="F:phospholipase A2 activity"/>
    <property type="evidence" value="ECO:0007669"/>
    <property type="project" value="UniProtKB-EC"/>
</dbReference>
<evidence type="ECO:0000256" key="8">
    <source>
        <dbReference type="ARBA" id="ARBA00023098"/>
    </source>
</evidence>
<keyword evidence="4" id="KW-0964">Secreted</keyword>
<name>H3A0T4_LATCH</name>
<feature type="compositionally biased region" description="Polar residues" evidence="10">
    <location>
        <begin position="82"/>
        <end position="99"/>
    </location>
</feature>
<dbReference type="Ensembl" id="ENSLACT00000003285.1">
    <property type="protein sequence ID" value="ENSLACP00000003255.1"/>
    <property type="gene ID" value="ENSLACG00000002912.1"/>
</dbReference>
<evidence type="ECO:0000256" key="7">
    <source>
        <dbReference type="ARBA" id="ARBA00022837"/>
    </source>
</evidence>
<dbReference type="Gene3D" id="1.20.90.10">
    <property type="entry name" value="Phospholipase A2 domain"/>
    <property type="match status" value="1"/>
</dbReference>
<organism evidence="12 13">
    <name type="scientific">Latimeria chalumnae</name>
    <name type="common">Coelacanth</name>
    <dbReference type="NCBI Taxonomy" id="7897"/>
    <lineage>
        <taxon>Eukaryota</taxon>
        <taxon>Metazoa</taxon>
        <taxon>Chordata</taxon>
        <taxon>Craniata</taxon>
        <taxon>Vertebrata</taxon>
        <taxon>Euteleostomi</taxon>
        <taxon>Coelacanthiformes</taxon>
        <taxon>Coelacanthidae</taxon>
        <taxon>Latimeria</taxon>
    </lineage>
</organism>
<keyword evidence="13" id="KW-1185">Reference proteome</keyword>
<dbReference type="InParanoid" id="H3A0T4"/>
<feature type="region of interest" description="Disordered" evidence="10">
    <location>
        <begin position="82"/>
        <end position="103"/>
    </location>
</feature>
<dbReference type="HOGENOM" id="CLU_817722_0_0_1"/>
<reference evidence="12" key="3">
    <citation type="submission" date="2025-09" db="UniProtKB">
        <authorList>
            <consortium name="Ensembl"/>
        </authorList>
    </citation>
    <scope>IDENTIFICATION</scope>
</reference>
<dbReference type="InterPro" id="IPR033113">
    <property type="entry name" value="PLA2_histidine"/>
</dbReference>
<dbReference type="Pfam" id="PF05826">
    <property type="entry name" value="Phospholip_A2_2"/>
    <property type="match status" value="1"/>
</dbReference>
<dbReference type="InterPro" id="IPR016090">
    <property type="entry name" value="PLA2-like_dom"/>
</dbReference>
<dbReference type="EC" id="3.1.1.4" evidence="3"/>
<dbReference type="AlphaFoldDB" id="H3A0T4"/>
<dbReference type="GO" id="GO:0006644">
    <property type="term" value="P:phospholipid metabolic process"/>
    <property type="evidence" value="ECO:0007669"/>
    <property type="project" value="InterPro"/>
</dbReference>
<reference evidence="13" key="1">
    <citation type="submission" date="2011-08" db="EMBL/GenBank/DDBJ databases">
        <title>The draft genome of Latimeria chalumnae.</title>
        <authorList>
            <person name="Di Palma F."/>
            <person name="Alfoldi J."/>
            <person name="Johnson J."/>
            <person name="Berlin A."/>
            <person name="Gnerre S."/>
            <person name="Jaffe D."/>
            <person name="MacCallum I."/>
            <person name="Young S."/>
            <person name="Walker B.J."/>
            <person name="Lander E."/>
            <person name="Lindblad-Toh K."/>
        </authorList>
    </citation>
    <scope>NUCLEOTIDE SEQUENCE [LARGE SCALE GENOMIC DNA]</scope>
    <source>
        <strain evidence="13">Wild caught</strain>
    </source>
</reference>
<sequence>YQVSDGDELATLHQDLQGNLVGCSIIGDQREVNSFMHICRLGLKGQKQDFSGLSWGGSSSGLDQAKGDCLAFLEAQRLEQGSKTLQAGRSTSKGPQNSLHRSKRGFTYPGTLWCGVGNNADDYEHLGKFKDTDSCCREHDHCPHVIHPFTYKYGYRNFKWHTISHCDCDTRLKRCLRTVNDTSSRVVGQAFFNVIQVPCFEFHYQEQCVERYWYGWCKKYGLLPIAVAREVIPYDFGGDLIDYFTIAPPTNKQLSSTVTTDKPIIDQIINATEDLLKVMATIGQSSTTTTTMTSKTDSSIDGLKKRKNKKKDKKKKTKD</sequence>
<feature type="domain" description="Phospholipase A2-like central" evidence="11">
    <location>
        <begin position="108"/>
        <end position="202"/>
    </location>
</feature>
<feature type="compositionally biased region" description="Basic residues" evidence="10">
    <location>
        <begin position="304"/>
        <end position="319"/>
    </location>
</feature>
<keyword evidence="7" id="KW-0106">Calcium</keyword>
<keyword evidence="5" id="KW-0479">Metal-binding</keyword>
<feature type="compositionally biased region" description="Low complexity" evidence="10">
    <location>
        <begin position="288"/>
        <end position="299"/>
    </location>
</feature>
<evidence type="ECO:0000256" key="4">
    <source>
        <dbReference type="ARBA" id="ARBA00022525"/>
    </source>
</evidence>
<feature type="region of interest" description="Disordered" evidence="10">
    <location>
        <begin position="288"/>
        <end position="319"/>
    </location>
</feature>
<dbReference type="Proteomes" id="UP000008672">
    <property type="component" value="Unassembled WGS sequence"/>
</dbReference>